<dbReference type="PANTHER" id="PTHR15599:SF1">
    <property type="entry name" value="RADIAL SPOKE HEAD 14 HOMOLOG"/>
    <property type="match status" value="1"/>
</dbReference>
<keyword evidence="1" id="KW-1185">Reference proteome</keyword>
<gene>
    <name evidence="2" type="primary">LOC107263005</name>
</gene>
<reference evidence="2" key="1">
    <citation type="submission" date="2025-08" db="UniProtKB">
        <authorList>
            <consortium name="RefSeq"/>
        </authorList>
    </citation>
    <scope>IDENTIFICATION</scope>
</reference>
<dbReference type="KEGG" id="ccin:107263005"/>
<dbReference type="Gene3D" id="1.25.10.10">
    <property type="entry name" value="Leucine-rich Repeat Variant"/>
    <property type="match status" value="1"/>
</dbReference>
<dbReference type="PANTHER" id="PTHR15599">
    <property type="entry name" value="RTDR1"/>
    <property type="match status" value="1"/>
</dbReference>
<accession>A0AAJ7R8N0</accession>
<dbReference type="InterPro" id="IPR042856">
    <property type="entry name" value="RSP14"/>
</dbReference>
<sequence length="291" mass="32494">MYPHPALHSFMQGCNSKISGRILNRTMDEAMFKVTDCRNADVGISRLSTKQPQCYAPHVDVTRARCGYRAFALSKLRNELHVDDPLIVRRAVTTIADILVNPEKLSEALKLRIPDRLSDLLVSQDSYLRERVAMAFITIGGRSAGREAILKNASTLCNLSKGLGDRLAAVRIKMALAVEMLSRAACAAEDLCSYGFIELIVNRLTFERKAILLVLLDILKSLLDRKLKSHAMEIDIVEKLTILLRRKDQETLAGALSCLAILCQESALKQVVIDKDLFPRLKDMLDDQVDS</sequence>
<name>A0AAJ7R8N0_CEPCN</name>
<dbReference type="SUPFAM" id="SSF48371">
    <property type="entry name" value="ARM repeat"/>
    <property type="match status" value="1"/>
</dbReference>
<evidence type="ECO:0000313" key="1">
    <source>
        <dbReference type="Proteomes" id="UP000694920"/>
    </source>
</evidence>
<dbReference type="InterPro" id="IPR011989">
    <property type="entry name" value="ARM-like"/>
</dbReference>
<dbReference type="GeneID" id="107263005"/>
<protein>
    <submittedName>
        <fullName evidence="2">Uncharacterized protein LOC107263005</fullName>
    </submittedName>
</protein>
<dbReference type="Proteomes" id="UP000694920">
    <property type="component" value="Unplaced"/>
</dbReference>
<dbReference type="RefSeq" id="XP_024936323.1">
    <property type="nucleotide sequence ID" value="XM_025080555.1"/>
</dbReference>
<dbReference type="AlphaFoldDB" id="A0AAJ7R8N0"/>
<proteinExistence type="predicted"/>
<evidence type="ECO:0000313" key="2">
    <source>
        <dbReference type="RefSeq" id="XP_024936323.1"/>
    </source>
</evidence>
<organism evidence="1 2">
    <name type="scientific">Cephus cinctus</name>
    <name type="common">Wheat stem sawfly</name>
    <dbReference type="NCBI Taxonomy" id="211228"/>
    <lineage>
        <taxon>Eukaryota</taxon>
        <taxon>Metazoa</taxon>
        <taxon>Ecdysozoa</taxon>
        <taxon>Arthropoda</taxon>
        <taxon>Hexapoda</taxon>
        <taxon>Insecta</taxon>
        <taxon>Pterygota</taxon>
        <taxon>Neoptera</taxon>
        <taxon>Endopterygota</taxon>
        <taxon>Hymenoptera</taxon>
        <taxon>Cephoidea</taxon>
        <taxon>Cephidae</taxon>
        <taxon>Cephus</taxon>
    </lineage>
</organism>
<dbReference type="InterPro" id="IPR016024">
    <property type="entry name" value="ARM-type_fold"/>
</dbReference>